<evidence type="ECO:0000256" key="7">
    <source>
        <dbReference type="HAMAP-Rule" id="MF_00090"/>
    </source>
</evidence>
<keyword evidence="5 7" id="KW-0808">Transferase</keyword>
<comment type="function">
    <text evidence="7">Catalyzes the methyl esterification of L-isoaspartyl residues in peptides and proteins that result from spontaneous decomposition of normal L-aspartyl and L-asparaginyl residues. It plays a role in the repair and/or degradation of damaged proteins.</text>
</comment>
<comment type="subcellular location">
    <subcellularLocation>
        <location evidence="1 7">Cytoplasm</location>
    </subcellularLocation>
</comment>
<dbReference type="GO" id="GO:0032259">
    <property type="term" value="P:methylation"/>
    <property type="evidence" value="ECO:0007669"/>
    <property type="project" value="UniProtKB-KW"/>
</dbReference>
<dbReference type="InterPro" id="IPR029063">
    <property type="entry name" value="SAM-dependent_MTases_sf"/>
</dbReference>
<dbReference type="InterPro" id="IPR000682">
    <property type="entry name" value="PCMT"/>
</dbReference>
<dbReference type="AlphaFoldDB" id="A0A2A2G912"/>
<evidence type="ECO:0000256" key="2">
    <source>
        <dbReference type="ARBA" id="ARBA00005369"/>
    </source>
</evidence>
<dbReference type="Pfam" id="PF01135">
    <property type="entry name" value="PCMT"/>
    <property type="match status" value="1"/>
</dbReference>
<organism evidence="8 9">
    <name type="scientific">Fodinibius salipaludis</name>
    <dbReference type="NCBI Taxonomy" id="2032627"/>
    <lineage>
        <taxon>Bacteria</taxon>
        <taxon>Pseudomonadati</taxon>
        <taxon>Balneolota</taxon>
        <taxon>Balneolia</taxon>
        <taxon>Balneolales</taxon>
        <taxon>Balneolaceae</taxon>
        <taxon>Fodinibius</taxon>
    </lineage>
</organism>
<dbReference type="EC" id="2.1.1.77" evidence="7"/>
<dbReference type="PROSITE" id="PS01279">
    <property type="entry name" value="PCMT"/>
    <property type="match status" value="1"/>
</dbReference>
<dbReference type="GO" id="GO:0005737">
    <property type="term" value="C:cytoplasm"/>
    <property type="evidence" value="ECO:0007669"/>
    <property type="project" value="UniProtKB-SubCell"/>
</dbReference>
<evidence type="ECO:0000256" key="6">
    <source>
        <dbReference type="ARBA" id="ARBA00022691"/>
    </source>
</evidence>
<reference evidence="8 9" key="1">
    <citation type="submission" date="2017-08" db="EMBL/GenBank/DDBJ databases">
        <title>Aliifodinibius alkalisoli sp. nov., isolated from saline alkaline soil.</title>
        <authorList>
            <person name="Liu D."/>
            <person name="Zhang G."/>
        </authorList>
    </citation>
    <scope>NUCLEOTIDE SEQUENCE [LARGE SCALE GENOMIC DNA]</scope>
    <source>
        <strain evidence="8 9">WN023</strain>
    </source>
</reference>
<dbReference type="NCBIfam" id="NF001453">
    <property type="entry name" value="PRK00312.1"/>
    <property type="match status" value="1"/>
</dbReference>
<evidence type="ECO:0000256" key="1">
    <source>
        <dbReference type="ARBA" id="ARBA00004496"/>
    </source>
</evidence>
<dbReference type="NCBIfam" id="TIGR00080">
    <property type="entry name" value="pimt"/>
    <property type="match status" value="1"/>
</dbReference>
<dbReference type="GO" id="GO:0004719">
    <property type="term" value="F:protein-L-isoaspartate (D-aspartate) O-methyltransferase activity"/>
    <property type="evidence" value="ECO:0007669"/>
    <property type="project" value="UniProtKB-UniRule"/>
</dbReference>
<dbReference type="Gene3D" id="3.40.50.150">
    <property type="entry name" value="Vaccinia Virus protein VP39"/>
    <property type="match status" value="1"/>
</dbReference>
<gene>
    <name evidence="7" type="primary">pcm</name>
    <name evidence="8" type="ORF">CK503_10880</name>
</gene>
<proteinExistence type="inferred from homology"/>
<dbReference type="SUPFAM" id="SSF53335">
    <property type="entry name" value="S-adenosyl-L-methionine-dependent methyltransferases"/>
    <property type="match status" value="1"/>
</dbReference>
<protein>
    <recommendedName>
        <fullName evidence="7">Protein-L-isoaspartate O-methyltransferase</fullName>
        <ecNumber evidence="7">2.1.1.77</ecNumber>
    </recommendedName>
    <alternativeName>
        <fullName evidence="7">L-isoaspartyl protein carboxyl methyltransferase</fullName>
    </alternativeName>
    <alternativeName>
        <fullName evidence="7">Protein L-isoaspartyl methyltransferase</fullName>
    </alternativeName>
    <alternativeName>
        <fullName evidence="7">Protein-beta-aspartate methyltransferase</fullName>
        <shortName evidence="7">PIMT</shortName>
    </alternativeName>
</protein>
<evidence type="ECO:0000256" key="3">
    <source>
        <dbReference type="ARBA" id="ARBA00022490"/>
    </source>
</evidence>
<dbReference type="RefSeq" id="WP_095606841.1">
    <property type="nucleotide sequence ID" value="NZ_NSKE01000007.1"/>
</dbReference>
<dbReference type="Proteomes" id="UP000218831">
    <property type="component" value="Unassembled WGS sequence"/>
</dbReference>
<dbReference type="OrthoDB" id="9810066at2"/>
<comment type="similarity">
    <text evidence="2 7">Belongs to the methyltransferase superfamily. L-isoaspartyl/D-aspartyl protein methyltransferase family.</text>
</comment>
<evidence type="ECO:0000256" key="4">
    <source>
        <dbReference type="ARBA" id="ARBA00022603"/>
    </source>
</evidence>
<dbReference type="EMBL" id="NSKE01000007">
    <property type="protein sequence ID" value="PAU93650.1"/>
    <property type="molecule type" value="Genomic_DNA"/>
</dbReference>
<keyword evidence="3 7" id="KW-0963">Cytoplasm</keyword>
<name>A0A2A2G912_9BACT</name>
<evidence type="ECO:0000256" key="5">
    <source>
        <dbReference type="ARBA" id="ARBA00022679"/>
    </source>
</evidence>
<dbReference type="GO" id="GO:0030091">
    <property type="term" value="P:protein repair"/>
    <property type="evidence" value="ECO:0007669"/>
    <property type="project" value="UniProtKB-UniRule"/>
</dbReference>
<dbReference type="HAMAP" id="MF_00090">
    <property type="entry name" value="PIMT"/>
    <property type="match status" value="1"/>
</dbReference>
<sequence>MLNWGSGADNPKFKQRRRRLVQALADKGIEDQRVLDAFNIVPRHVFVDTALQDRAYKDTALPIGKEQTISQPYTVARQTELLEVQPGEKVLEIGTGSGYQAAILCELGANVYTVERHDKLYKKAKSTLKELGYSIRAKLGDGTLGWSAYAPYDAIVVTAGAPVVPEDLIEQLNINGRLVVPVGDDKRQEMVRLIKIREDEFEEEHFSDFKFVPLIGEKGWQK</sequence>
<dbReference type="FunFam" id="3.40.50.150:FF:000010">
    <property type="entry name" value="Protein-L-isoaspartate O-methyltransferase"/>
    <property type="match status" value="1"/>
</dbReference>
<dbReference type="PANTHER" id="PTHR11579:SF0">
    <property type="entry name" value="PROTEIN-L-ISOASPARTATE(D-ASPARTATE) O-METHYLTRANSFERASE"/>
    <property type="match status" value="1"/>
</dbReference>
<comment type="catalytic activity">
    <reaction evidence="7">
        <text>[protein]-L-isoaspartate + S-adenosyl-L-methionine = [protein]-L-isoaspartate alpha-methyl ester + S-adenosyl-L-homocysteine</text>
        <dbReference type="Rhea" id="RHEA:12705"/>
        <dbReference type="Rhea" id="RHEA-COMP:12143"/>
        <dbReference type="Rhea" id="RHEA-COMP:12144"/>
        <dbReference type="ChEBI" id="CHEBI:57856"/>
        <dbReference type="ChEBI" id="CHEBI:59789"/>
        <dbReference type="ChEBI" id="CHEBI:90596"/>
        <dbReference type="ChEBI" id="CHEBI:90598"/>
        <dbReference type="EC" id="2.1.1.77"/>
    </reaction>
</comment>
<keyword evidence="6 7" id="KW-0949">S-adenosyl-L-methionine</keyword>
<keyword evidence="9" id="KW-1185">Reference proteome</keyword>
<comment type="caution">
    <text evidence="8">The sequence shown here is derived from an EMBL/GenBank/DDBJ whole genome shotgun (WGS) entry which is preliminary data.</text>
</comment>
<feature type="active site" evidence="7">
    <location>
        <position position="70"/>
    </location>
</feature>
<keyword evidence="4 7" id="KW-0489">Methyltransferase</keyword>
<accession>A0A2A2G912</accession>
<dbReference type="PANTHER" id="PTHR11579">
    <property type="entry name" value="PROTEIN-L-ISOASPARTATE O-METHYLTRANSFERASE"/>
    <property type="match status" value="1"/>
</dbReference>
<evidence type="ECO:0000313" key="8">
    <source>
        <dbReference type="EMBL" id="PAU93650.1"/>
    </source>
</evidence>
<evidence type="ECO:0000313" key="9">
    <source>
        <dbReference type="Proteomes" id="UP000218831"/>
    </source>
</evidence>